<evidence type="ECO:0000256" key="1">
    <source>
        <dbReference type="SAM" id="MobiDB-lite"/>
    </source>
</evidence>
<feature type="compositionally biased region" description="Basic and acidic residues" evidence="1">
    <location>
        <begin position="1"/>
        <end position="23"/>
    </location>
</feature>
<evidence type="ECO:0000313" key="3">
    <source>
        <dbReference type="Proteomes" id="UP000001075"/>
    </source>
</evidence>
<dbReference type="Proteomes" id="UP000001075">
    <property type="component" value="Unassembled WGS sequence"/>
</dbReference>
<gene>
    <name evidence="2" type="ORF">I79_002397</name>
</gene>
<dbReference type="AlphaFoldDB" id="G3GXA7"/>
<dbReference type="EMBL" id="JH000058">
    <property type="protein sequence ID" value="EGW06256.1"/>
    <property type="molecule type" value="Genomic_DNA"/>
</dbReference>
<organism evidence="2 3">
    <name type="scientific">Cricetulus griseus</name>
    <name type="common">Chinese hamster</name>
    <name type="synonym">Cricetulus barabensis griseus</name>
    <dbReference type="NCBI Taxonomy" id="10029"/>
    <lineage>
        <taxon>Eukaryota</taxon>
        <taxon>Metazoa</taxon>
        <taxon>Chordata</taxon>
        <taxon>Craniata</taxon>
        <taxon>Vertebrata</taxon>
        <taxon>Euteleostomi</taxon>
        <taxon>Mammalia</taxon>
        <taxon>Eutheria</taxon>
        <taxon>Euarchontoglires</taxon>
        <taxon>Glires</taxon>
        <taxon>Rodentia</taxon>
        <taxon>Myomorpha</taxon>
        <taxon>Muroidea</taxon>
        <taxon>Cricetidae</taxon>
        <taxon>Cricetinae</taxon>
        <taxon>Cricetulus</taxon>
    </lineage>
</organism>
<name>G3GXA7_CRIGR</name>
<protein>
    <submittedName>
        <fullName evidence="2">Uncharacterized protein</fullName>
    </submittedName>
</protein>
<sequence length="66" mass="7507">MGAIRDECRDRENRMLLEDRESRTALTSKGAKPEQRLPQNPRLSASATMRANSCLRVETLVCVTWS</sequence>
<feature type="region of interest" description="Disordered" evidence="1">
    <location>
        <begin position="1"/>
        <end position="44"/>
    </location>
</feature>
<accession>G3GXA7</accession>
<dbReference type="InParanoid" id="G3GXA7"/>
<proteinExistence type="predicted"/>
<reference evidence="3" key="1">
    <citation type="journal article" date="2011" name="Nat. Biotechnol.">
        <title>The genomic sequence of the Chinese hamster ovary (CHO)-K1 cell line.</title>
        <authorList>
            <person name="Xu X."/>
            <person name="Nagarajan H."/>
            <person name="Lewis N.E."/>
            <person name="Pan S."/>
            <person name="Cai Z."/>
            <person name="Liu X."/>
            <person name="Chen W."/>
            <person name="Xie M."/>
            <person name="Wang W."/>
            <person name="Hammond S."/>
            <person name="Andersen M.R."/>
            <person name="Neff N."/>
            <person name="Passarelli B."/>
            <person name="Koh W."/>
            <person name="Fan H.C."/>
            <person name="Wang J."/>
            <person name="Gui Y."/>
            <person name="Lee K.H."/>
            <person name="Betenbaugh M.J."/>
            <person name="Quake S.R."/>
            <person name="Famili I."/>
            <person name="Palsson B.O."/>
            <person name="Wang J."/>
        </authorList>
    </citation>
    <scope>NUCLEOTIDE SEQUENCE [LARGE SCALE GENOMIC DNA]</scope>
    <source>
        <strain evidence="3">CHO K1 cell line</strain>
    </source>
</reference>
<evidence type="ECO:0000313" key="2">
    <source>
        <dbReference type="EMBL" id="EGW06256.1"/>
    </source>
</evidence>